<gene>
    <name evidence="7" type="ORF">Esi_0166_0034</name>
</gene>
<keyword evidence="1" id="KW-0479">Metal-binding</keyword>
<proteinExistence type="predicted"/>
<dbReference type="SUPFAM" id="SSF57850">
    <property type="entry name" value="RING/U-box"/>
    <property type="match status" value="1"/>
</dbReference>
<evidence type="ECO:0000256" key="4">
    <source>
        <dbReference type="PROSITE-ProRule" id="PRU00175"/>
    </source>
</evidence>
<evidence type="ECO:0000256" key="2">
    <source>
        <dbReference type="ARBA" id="ARBA00022771"/>
    </source>
</evidence>
<organism evidence="7 8">
    <name type="scientific">Ectocarpus siliculosus</name>
    <name type="common">Brown alga</name>
    <name type="synonym">Conferva siliculosa</name>
    <dbReference type="NCBI Taxonomy" id="2880"/>
    <lineage>
        <taxon>Eukaryota</taxon>
        <taxon>Sar</taxon>
        <taxon>Stramenopiles</taxon>
        <taxon>Ochrophyta</taxon>
        <taxon>PX clade</taxon>
        <taxon>Phaeophyceae</taxon>
        <taxon>Ectocarpales</taxon>
        <taxon>Ectocarpaceae</taxon>
        <taxon>Ectocarpus</taxon>
    </lineage>
</organism>
<dbReference type="InterPro" id="IPR001841">
    <property type="entry name" value="Znf_RING"/>
</dbReference>
<dbReference type="EMBL" id="FN649760">
    <property type="protein sequence ID" value="CBJ29931.1"/>
    <property type="molecule type" value="Genomic_DNA"/>
</dbReference>
<accession>D7FMB3</accession>
<dbReference type="AlphaFoldDB" id="D7FMB3"/>
<dbReference type="Gene3D" id="3.30.40.10">
    <property type="entry name" value="Zinc/RING finger domain, C3HC4 (zinc finger)"/>
    <property type="match status" value="1"/>
</dbReference>
<keyword evidence="2 4" id="KW-0863">Zinc-finger</keyword>
<dbReference type="GO" id="GO:0008270">
    <property type="term" value="F:zinc ion binding"/>
    <property type="evidence" value="ECO:0007669"/>
    <property type="project" value="UniProtKB-KW"/>
</dbReference>
<feature type="domain" description="RING-type" evidence="6">
    <location>
        <begin position="6"/>
        <end position="33"/>
    </location>
</feature>
<protein>
    <recommendedName>
        <fullName evidence="6">RING-type domain-containing protein</fullName>
    </recommendedName>
</protein>
<dbReference type="InterPro" id="IPR013083">
    <property type="entry name" value="Znf_RING/FYVE/PHD"/>
</dbReference>
<dbReference type="InParanoid" id="D7FMB3"/>
<evidence type="ECO:0000259" key="6">
    <source>
        <dbReference type="PROSITE" id="PS50089"/>
    </source>
</evidence>
<evidence type="ECO:0000256" key="3">
    <source>
        <dbReference type="ARBA" id="ARBA00022833"/>
    </source>
</evidence>
<dbReference type="PROSITE" id="PS00518">
    <property type="entry name" value="ZF_RING_1"/>
    <property type="match status" value="1"/>
</dbReference>
<evidence type="ECO:0000256" key="1">
    <source>
        <dbReference type="ARBA" id="ARBA00022723"/>
    </source>
</evidence>
<dbReference type="CDD" id="cd16449">
    <property type="entry name" value="RING-HC"/>
    <property type="match status" value="1"/>
</dbReference>
<evidence type="ECO:0000313" key="8">
    <source>
        <dbReference type="Proteomes" id="UP000002630"/>
    </source>
</evidence>
<keyword evidence="3" id="KW-0862">Zinc</keyword>
<feature type="region of interest" description="Disordered" evidence="5">
    <location>
        <begin position="79"/>
        <end position="144"/>
    </location>
</feature>
<evidence type="ECO:0000256" key="5">
    <source>
        <dbReference type="SAM" id="MobiDB-lite"/>
    </source>
</evidence>
<evidence type="ECO:0000313" key="7">
    <source>
        <dbReference type="EMBL" id="CBJ29931.1"/>
    </source>
</evidence>
<dbReference type="OrthoDB" id="6105938at2759"/>
<name>D7FMB3_ECTSI</name>
<feature type="compositionally biased region" description="Basic and acidic residues" evidence="5">
    <location>
        <begin position="88"/>
        <end position="105"/>
    </location>
</feature>
<dbReference type="Proteomes" id="UP000002630">
    <property type="component" value="Unassembled WGS sequence"/>
</dbReference>
<dbReference type="PROSITE" id="PS50089">
    <property type="entry name" value="ZF_RING_2"/>
    <property type="match status" value="1"/>
</dbReference>
<sequence>MVKDCVVTPCGHSFCRSCAGDAVTRKHCCPVCQVGVIGGEAGLIRNFLVDEVTSTLRRATEDTDVAYMRLLFDTAAGGTAGAGAAQGKGKDDDRDHPHVGSDDARFPIGFPPKPPFSAGNFRGETQPVEQNQPPLPRGVPPSPAGLSPVEEVLVRRMREAFLGYQSYYARERAAHAAEVSDLTAQLSAVRREETTPCQGQAETRARRAAALQGAIQESEARFNAGMEALLRDFDAHAAAALPPPSLLPCTVTLIVASRGVRFDTQLLPTHFPENIYGKVRAHYAASGDEVRGFGSTTRLYLQPLSATRRAGTGVGAAAAGGNGDGSNSAAVAAEGQVHPLSDATQTVFSQSPGGRVGAGWALVVDGPVLLKSEEIKPCFAVEFAQQQQQQQQEQRVDYFSCGACKLNWLCASCAAHCHGGCGDVKPFMLNHLPNWACCYCSKKRSKLECKLAAVGGKAN</sequence>
<keyword evidence="8" id="KW-1185">Reference proteome</keyword>
<dbReference type="InterPro" id="IPR017907">
    <property type="entry name" value="Znf_RING_CS"/>
</dbReference>
<reference evidence="7 8" key="1">
    <citation type="journal article" date="2010" name="Nature">
        <title>The Ectocarpus genome and the independent evolution of multicellularity in brown algae.</title>
        <authorList>
            <person name="Cock J.M."/>
            <person name="Sterck L."/>
            <person name="Rouze P."/>
            <person name="Scornet D."/>
            <person name="Allen A.E."/>
            <person name="Amoutzias G."/>
            <person name="Anthouard V."/>
            <person name="Artiguenave F."/>
            <person name="Aury J.M."/>
            <person name="Badger J.H."/>
            <person name="Beszteri B."/>
            <person name="Billiau K."/>
            <person name="Bonnet E."/>
            <person name="Bothwell J.H."/>
            <person name="Bowler C."/>
            <person name="Boyen C."/>
            <person name="Brownlee C."/>
            <person name="Carrano C.J."/>
            <person name="Charrier B."/>
            <person name="Cho G.Y."/>
            <person name="Coelho S.M."/>
            <person name="Collen J."/>
            <person name="Corre E."/>
            <person name="Da Silva C."/>
            <person name="Delage L."/>
            <person name="Delaroque N."/>
            <person name="Dittami S.M."/>
            <person name="Doulbeau S."/>
            <person name="Elias M."/>
            <person name="Farnham G."/>
            <person name="Gachon C.M."/>
            <person name="Gschloessl B."/>
            <person name="Heesch S."/>
            <person name="Jabbari K."/>
            <person name="Jubin C."/>
            <person name="Kawai H."/>
            <person name="Kimura K."/>
            <person name="Kloareg B."/>
            <person name="Kupper F.C."/>
            <person name="Lang D."/>
            <person name="Le Bail A."/>
            <person name="Leblanc C."/>
            <person name="Lerouge P."/>
            <person name="Lohr M."/>
            <person name="Lopez P.J."/>
            <person name="Martens C."/>
            <person name="Maumus F."/>
            <person name="Michel G."/>
            <person name="Miranda-Saavedra D."/>
            <person name="Morales J."/>
            <person name="Moreau H."/>
            <person name="Motomura T."/>
            <person name="Nagasato C."/>
            <person name="Napoli C.A."/>
            <person name="Nelson D.R."/>
            <person name="Nyvall-Collen P."/>
            <person name="Peters A.F."/>
            <person name="Pommier C."/>
            <person name="Potin P."/>
            <person name="Poulain J."/>
            <person name="Quesneville H."/>
            <person name="Read B."/>
            <person name="Rensing S.A."/>
            <person name="Ritter A."/>
            <person name="Rousvoal S."/>
            <person name="Samanta M."/>
            <person name="Samson G."/>
            <person name="Schroeder D.C."/>
            <person name="Segurens B."/>
            <person name="Strittmatter M."/>
            <person name="Tonon T."/>
            <person name="Tregear J.W."/>
            <person name="Valentin K."/>
            <person name="von Dassow P."/>
            <person name="Yamagishi T."/>
            <person name="Van de Peer Y."/>
            <person name="Wincker P."/>
        </authorList>
    </citation>
    <scope>NUCLEOTIDE SEQUENCE [LARGE SCALE GENOMIC DNA]</scope>
    <source>
        <strain evidence="8">Ec32 / CCAP1310/4</strain>
    </source>
</reference>
<feature type="compositionally biased region" description="Pro residues" evidence="5">
    <location>
        <begin position="133"/>
        <end position="143"/>
    </location>
</feature>